<organism evidence="2 3">
    <name type="scientific">Methanoculleus frigidifontis</name>
    <dbReference type="NCBI Taxonomy" id="2584085"/>
    <lineage>
        <taxon>Archaea</taxon>
        <taxon>Methanobacteriati</taxon>
        <taxon>Methanobacteriota</taxon>
        <taxon>Stenosarchaea group</taxon>
        <taxon>Methanomicrobia</taxon>
        <taxon>Methanomicrobiales</taxon>
        <taxon>Methanomicrobiaceae</taxon>
        <taxon>Methanoculleus</taxon>
    </lineage>
</organism>
<dbReference type="PANTHER" id="PTHR42951:SF4">
    <property type="entry name" value="ACYL-COENZYME A THIOESTERASE MBLAC2"/>
    <property type="match status" value="1"/>
</dbReference>
<dbReference type="InterPro" id="IPR045865">
    <property type="entry name" value="ACT-like_dom_sf"/>
</dbReference>
<dbReference type="InterPro" id="IPR001279">
    <property type="entry name" value="Metallo-B-lactamas"/>
</dbReference>
<dbReference type="PANTHER" id="PTHR42951">
    <property type="entry name" value="METALLO-BETA-LACTAMASE DOMAIN-CONTAINING"/>
    <property type="match status" value="1"/>
</dbReference>
<dbReference type="PROSITE" id="PS51671">
    <property type="entry name" value="ACT"/>
    <property type="match status" value="1"/>
</dbReference>
<dbReference type="SMART" id="SM00849">
    <property type="entry name" value="Lactamase_B"/>
    <property type="match status" value="1"/>
</dbReference>
<dbReference type="InterPro" id="IPR050855">
    <property type="entry name" value="NDM-1-like"/>
</dbReference>
<dbReference type="InterPro" id="IPR002912">
    <property type="entry name" value="ACT_dom"/>
</dbReference>
<dbReference type="SUPFAM" id="SSF55021">
    <property type="entry name" value="ACT-like"/>
    <property type="match status" value="1"/>
</dbReference>
<dbReference type="EMBL" id="VCYH01000002">
    <property type="protein sequence ID" value="MDN7024187.1"/>
    <property type="molecule type" value="Genomic_DNA"/>
</dbReference>
<evidence type="ECO:0000313" key="2">
    <source>
        <dbReference type="EMBL" id="MDN7024187.1"/>
    </source>
</evidence>
<proteinExistence type="predicted"/>
<dbReference type="Gene3D" id="3.60.15.10">
    <property type="entry name" value="Ribonuclease Z/Hydroxyacylglutathione hydrolase-like"/>
    <property type="match status" value="1"/>
</dbReference>
<dbReference type="Proteomes" id="UP001168338">
    <property type="component" value="Unassembled WGS sequence"/>
</dbReference>
<gene>
    <name evidence="2" type="ORF">FGU65_04665</name>
</gene>
<evidence type="ECO:0000313" key="3">
    <source>
        <dbReference type="Proteomes" id="UP001168338"/>
    </source>
</evidence>
<dbReference type="Pfam" id="PF00753">
    <property type="entry name" value="Lactamase_B"/>
    <property type="match status" value="1"/>
</dbReference>
<dbReference type="SUPFAM" id="SSF56281">
    <property type="entry name" value="Metallo-hydrolase/oxidoreductase"/>
    <property type="match status" value="1"/>
</dbReference>
<name>A0ABT8M8C6_9EURY</name>
<accession>A0ABT8M8C6</accession>
<comment type="caution">
    <text evidence="2">The sequence shown here is derived from an EMBL/GenBank/DDBJ whole genome shotgun (WGS) entry which is preliminary data.</text>
</comment>
<evidence type="ECO:0000259" key="1">
    <source>
        <dbReference type="PROSITE" id="PS51671"/>
    </source>
</evidence>
<dbReference type="InterPro" id="IPR036866">
    <property type="entry name" value="RibonucZ/Hydroxyglut_hydro"/>
</dbReference>
<keyword evidence="3" id="KW-1185">Reference proteome</keyword>
<reference evidence="2" key="1">
    <citation type="submission" date="2019-05" db="EMBL/GenBank/DDBJ databases">
        <title>Methanoculleus sp. FWC-SCC1, a methanogenic archaeon isolated from deep marine cold seep.</title>
        <authorList>
            <person name="Chen Y.-W."/>
            <person name="Chen S.-C."/>
            <person name="Teng N.-H."/>
            <person name="Lai M.-C."/>
        </authorList>
    </citation>
    <scope>NUCLEOTIDE SEQUENCE</scope>
    <source>
        <strain evidence="2">FWC-SCC1</strain>
    </source>
</reference>
<protein>
    <submittedName>
        <fullName evidence="2">MBL fold metallo-hydrolase</fullName>
    </submittedName>
</protein>
<feature type="domain" description="ACT" evidence="1">
    <location>
        <begin position="5"/>
        <end position="87"/>
    </location>
</feature>
<sequence length="502" mass="55976">MKRFSFIARMPDRPGALHTAAGIVRRYGGNINRIHYDRRIDAATVFFEVTTDDAAYLRMKDELSAIGYLQETLRTLGFLKFYVYVPNESGALDEFLTYITASQANIAYIDFDDRGKHPGRLKVSLNVEEAGTVDHLLNRLKSRYRLEIIEYDTTGKHLDDTVFYVRFAQELRELIGNAEDAFLMALLHDINHIVQELQDRGKDPREVFESILLTGRTLQATLGEGFYAEVQRIAITDTVDLFCFQLPCGGNVYLFRTPDETVMVDTGYGIYHRDIAAMFAHYGLGDLQTLGRVFITHADADHCGGGGYLAAPVCLHAGSVEIIREANRAYGSRSETSVLEEVYTTVINLFSEFRSPEDAVLFPAAPGEKRSIFPVLDRITIGDLEFEVLESLGGHLHGLFYLVCPEHGLLFSSDTLINFGSLDEARGKYNALADFLVTSVNVDSDRAREERRALLAMAADIDRDLAASGRRCLICCGHGAVSVLSGGRLEQYGETEHYSAAE</sequence>